<evidence type="ECO:0000256" key="3">
    <source>
        <dbReference type="ARBA" id="ARBA00022552"/>
    </source>
</evidence>
<keyword evidence="4 7" id="KW-0489">Methyltransferase</keyword>
<comment type="function">
    <text evidence="7">Specifically methylates the N4 position of cytidine in position 1402 (C1402) of 16S rRNA.</text>
</comment>
<evidence type="ECO:0000256" key="4">
    <source>
        <dbReference type="ARBA" id="ARBA00022603"/>
    </source>
</evidence>
<feature type="binding site" evidence="7">
    <location>
        <position position="108"/>
    </location>
    <ligand>
        <name>S-adenosyl-L-methionine</name>
        <dbReference type="ChEBI" id="CHEBI:59789"/>
    </ligand>
</feature>
<reference evidence="8 9" key="1">
    <citation type="submission" date="2016-10" db="EMBL/GenBank/DDBJ databases">
        <authorList>
            <person name="de Groot N.N."/>
        </authorList>
    </citation>
    <scope>NUCLEOTIDE SEQUENCE [LARGE SCALE GENOMIC DNA]</scope>
    <source>
        <strain evidence="8 9">DSM 2179</strain>
    </source>
</reference>
<evidence type="ECO:0000313" key="9">
    <source>
        <dbReference type="Proteomes" id="UP000199662"/>
    </source>
</evidence>
<dbReference type="RefSeq" id="WP_091832239.1">
    <property type="nucleotide sequence ID" value="NZ_FNZK01000012.1"/>
</dbReference>
<dbReference type="FunFam" id="1.10.150.170:FF:000001">
    <property type="entry name" value="Ribosomal RNA small subunit methyltransferase H"/>
    <property type="match status" value="1"/>
</dbReference>
<dbReference type="GO" id="GO:0071424">
    <property type="term" value="F:rRNA (cytosine-N4-)-methyltransferase activity"/>
    <property type="evidence" value="ECO:0007669"/>
    <property type="project" value="UniProtKB-UniRule"/>
</dbReference>
<comment type="similarity">
    <text evidence="1 7">Belongs to the methyltransferase superfamily. RsmH family.</text>
</comment>
<keyword evidence="3 7" id="KW-0698">rRNA processing</keyword>
<dbReference type="HAMAP" id="MF_01007">
    <property type="entry name" value="16SrRNA_methyltr_H"/>
    <property type="match status" value="1"/>
</dbReference>
<organism evidence="8 9">
    <name type="scientific">Propionispira arboris</name>
    <dbReference type="NCBI Taxonomy" id="84035"/>
    <lineage>
        <taxon>Bacteria</taxon>
        <taxon>Bacillati</taxon>
        <taxon>Bacillota</taxon>
        <taxon>Negativicutes</taxon>
        <taxon>Selenomonadales</taxon>
        <taxon>Selenomonadaceae</taxon>
        <taxon>Propionispira</taxon>
    </lineage>
</organism>
<dbReference type="Gene3D" id="3.40.50.150">
    <property type="entry name" value="Vaccinia Virus protein VP39"/>
    <property type="match status" value="1"/>
</dbReference>
<dbReference type="PIRSF" id="PIRSF004486">
    <property type="entry name" value="MraW"/>
    <property type="match status" value="1"/>
</dbReference>
<dbReference type="Pfam" id="PF01795">
    <property type="entry name" value="Methyltransf_5"/>
    <property type="match status" value="1"/>
</dbReference>
<sequence>MEFHHISVLMEETINNLVTNPDGIYVDCTLGGCGHSKRIIKQLSSKGRLIGIDQDPTAIAVAKERLAGAACKIDIVNDNFKNLSAVLQNLSVKKVDGILFDLGVSSYQLDTAERGFSYMQDAPLDMRMNPEEGLSAYDVVNKYEEENIEKLLKVYGEERWAKRIAQFIGEARREKPIETTGELVELIKKAIPSAVRKNAGGHPAKRTFQAIRIEVNNELGILETAFRSAVNHLNVGGRICIITFHSLEDRIAKQTLQELAKGCICPPRLPICVCNHKPEIKIIGKPIVATLEELDQNSRAKSAKLRTAEKKDI</sequence>
<comment type="catalytic activity">
    <reaction evidence="7">
        <text>cytidine(1402) in 16S rRNA + S-adenosyl-L-methionine = N(4)-methylcytidine(1402) in 16S rRNA + S-adenosyl-L-homocysteine + H(+)</text>
        <dbReference type="Rhea" id="RHEA:42928"/>
        <dbReference type="Rhea" id="RHEA-COMP:10286"/>
        <dbReference type="Rhea" id="RHEA-COMP:10287"/>
        <dbReference type="ChEBI" id="CHEBI:15378"/>
        <dbReference type="ChEBI" id="CHEBI:57856"/>
        <dbReference type="ChEBI" id="CHEBI:59789"/>
        <dbReference type="ChEBI" id="CHEBI:74506"/>
        <dbReference type="ChEBI" id="CHEBI:82748"/>
        <dbReference type="EC" id="2.1.1.199"/>
    </reaction>
</comment>
<dbReference type="NCBIfam" id="TIGR00006">
    <property type="entry name" value="16S rRNA (cytosine(1402)-N(4))-methyltransferase RsmH"/>
    <property type="match status" value="1"/>
</dbReference>
<evidence type="ECO:0000256" key="2">
    <source>
        <dbReference type="ARBA" id="ARBA00022490"/>
    </source>
</evidence>
<dbReference type="Proteomes" id="UP000199662">
    <property type="component" value="Unassembled WGS sequence"/>
</dbReference>
<dbReference type="InterPro" id="IPR029063">
    <property type="entry name" value="SAM-dependent_MTases_sf"/>
</dbReference>
<evidence type="ECO:0000256" key="6">
    <source>
        <dbReference type="ARBA" id="ARBA00022691"/>
    </source>
</evidence>
<comment type="subcellular location">
    <subcellularLocation>
        <location evidence="7">Cytoplasm</location>
    </subcellularLocation>
</comment>
<dbReference type="InterPro" id="IPR002903">
    <property type="entry name" value="RsmH"/>
</dbReference>
<gene>
    <name evidence="7" type="primary">rsmH</name>
    <name evidence="8" type="ORF">SAMN05660742_11284</name>
</gene>
<name>A0A1H7AE47_9FIRM</name>
<proteinExistence type="inferred from homology"/>
<feature type="binding site" evidence="7">
    <location>
        <begin position="33"/>
        <end position="35"/>
    </location>
    <ligand>
        <name>S-adenosyl-L-methionine</name>
        <dbReference type="ChEBI" id="CHEBI:59789"/>
    </ligand>
</feature>
<dbReference type="PANTHER" id="PTHR11265:SF0">
    <property type="entry name" value="12S RRNA N4-METHYLCYTIDINE METHYLTRANSFERASE"/>
    <property type="match status" value="1"/>
</dbReference>
<accession>A0A1H7AE47</accession>
<dbReference type="STRING" id="84035.SAMN05660742_11284"/>
<dbReference type="GO" id="GO:0005737">
    <property type="term" value="C:cytoplasm"/>
    <property type="evidence" value="ECO:0007669"/>
    <property type="project" value="UniProtKB-SubCell"/>
</dbReference>
<keyword evidence="2 7" id="KW-0963">Cytoplasm</keyword>
<evidence type="ECO:0000256" key="5">
    <source>
        <dbReference type="ARBA" id="ARBA00022679"/>
    </source>
</evidence>
<dbReference type="Gene3D" id="1.10.150.170">
    <property type="entry name" value="Putative methyltransferase TM0872, insert domain"/>
    <property type="match status" value="1"/>
</dbReference>
<dbReference type="GO" id="GO:0070475">
    <property type="term" value="P:rRNA base methylation"/>
    <property type="evidence" value="ECO:0007669"/>
    <property type="project" value="UniProtKB-UniRule"/>
</dbReference>
<keyword evidence="9" id="KW-1185">Reference proteome</keyword>
<dbReference type="EMBL" id="FNZK01000012">
    <property type="protein sequence ID" value="SEJ63648.1"/>
    <property type="molecule type" value="Genomic_DNA"/>
</dbReference>
<feature type="binding site" evidence="7">
    <location>
        <position position="101"/>
    </location>
    <ligand>
        <name>S-adenosyl-L-methionine</name>
        <dbReference type="ChEBI" id="CHEBI:59789"/>
    </ligand>
</feature>
<dbReference type="EC" id="2.1.1.199" evidence="7"/>
<dbReference type="InterPro" id="IPR023397">
    <property type="entry name" value="SAM-dep_MeTrfase_MraW_recog"/>
</dbReference>
<feature type="binding site" evidence="7">
    <location>
        <position position="80"/>
    </location>
    <ligand>
        <name>S-adenosyl-L-methionine</name>
        <dbReference type="ChEBI" id="CHEBI:59789"/>
    </ligand>
</feature>
<protein>
    <recommendedName>
        <fullName evidence="7">Ribosomal RNA small subunit methyltransferase H</fullName>
        <ecNumber evidence="7">2.1.1.199</ecNumber>
    </recommendedName>
    <alternativeName>
        <fullName evidence="7">16S rRNA m(4)C1402 methyltransferase</fullName>
    </alternativeName>
    <alternativeName>
        <fullName evidence="7">rRNA (cytosine-N(4)-)-methyltransferase RsmH</fullName>
    </alternativeName>
</protein>
<dbReference type="AlphaFoldDB" id="A0A1H7AE47"/>
<keyword evidence="5 7" id="KW-0808">Transferase</keyword>
<feature type="binding site" evidence="7">
    <location>
        <position position="53"/>
    </location>
    <ligand>
        <name>S-adenosyl-L-methionine</name>
        <dbReference type="ChEBI" id="CHEBI:59789"/>
    </ligand>
</feature>
<dbReference type="PANTHER" id="PTHR11265">
    <property type="entry name" value="S-ADENOSYL-METHYLTRANSFERASE MRAW"/>
    <property type="match status" value="1"/>
</dbReference>
<dbReference type="SUPFAM" id="SSF81799">
    <property type="entry name" value="Putative methyltransferase TM0872, insert domain"/>
    <property type="match status" value="1"/>
</dbReference>
<evidence type="ECO:0000313" key="8">
    <source>
        <dbReference type="EMBL" id="SEJ63648.1"/>
    </source>
</evidence>
<evidence type="ECO:0000256" key="7">
    <source>
        <dbReference type="HAMAP-Rule" id="MF_01007"/>
    </source>
</evidence>
<evidence type="ECO:0000256" key="1">
    <source>
        <dbReference type="ARBA" id="ARBA00010396"/>
    </source>
</evidence>
<dbReference type="SUPFAM" id="SSF53335">
    <property type="entry name" value="S-adenosyl-L-methionine-dependent methyltransferases"/>
    <property type="match status" value="1"/>
</dbReference>
<keyword evidence="6 7" id="KW-0949">S-adenosyl-L-methionine</keyword>